<gene>
    <name evidence="8" type="ORF">HMPREF0444_1592</name>
</gene>
<dbReference type="GO" id="GO:0008360">
    <property type="term" value="P:regulation of cell shape"/>
    <property type="evidence" value="ECO:0007669"/>
    <property type="project" value="UniProtKB-KW"/>
</dbReference>
<evidence type="ECO:0000256" key="5">
    <source>
        <dbReference type="ARBA" id="ARBA00023315"/>
    </source>
</evidence>
<keyword evidence="6" id="KW-0961">Cell wall biogenesis/degradation</keyword>
<dbReference type="Gene3D" id="1.20.58.90">
    <property type="match status" value="1"/>
</dbReference>
<dbReference type="EMBL" id="ACKZ01000025">
    <property type="protein sequence ID" value="EEW36680.1"/>
    <property type="molecule type" value="Genomic_DNA"/>
</dbReference>
<keyword evidence="3" id="KW-0133">Cell shape</keyword>
<dbReference type="SUPFAM" id="SSF55729">
    <property type="entry name" value="Acyl-CoA N-acyltransferases (Nat)"/>
    <property type="match status" value="2"/>
</dbReference>
<evidence type="ECO:0000313" key="8">
    <source>
        <dbReference type="EMBL" id="EEW36680.1"/>
    </source>
</evidence>
<dbReference type="STRING" id="638301.HMPREF0444_1592"/>
<proteinExistence type="inferred from homology"/>
<comment type="similarity">
    <text evidence="1">Belongs to the FemABX family.</text>
</comment>
<dbReference type="eggNOG" id="COG2348">
    <property type="taxonomic scope" value="Bacteria"/>
</dbReference>
<reference evidence="8 9" key="1">
    <citation type="submission" date="2009-08" db="EMBL/GenBank/DDBJ databases">
        <authorList>
            <person name="Muzny D."/>
            <person name="Qin X."/>
            <person name="Deng J."/>
            <person name="Jiang H."/>
            <person name="Liu Y."/>
            <person name="Qu J."/>
            <person name="Song X.-Z."/>
            <person name="Zhang L."/>
            <person name="Thornton R."/>
            <person name="Coyle M."/>
            <person name="Francisco L."/>
            <person name="Jackson L."/>
            <person name="Javaid M."/>
            <person name="Korchina V."/>
            <person name="Kovar C."/>
            <person name="Mata R."/>
            <person name="Mathew T."/>
            <person name="Ngo R."/>
            <person name="Nguyen L."/>
            <person name="Nguyen N."/>
            <person name="Okwuonu G."/>
            <person name="Ongeri F."/>
            <person name="Pham C."/>
            <person name="Simmons D."/>
            <person name="Wilczek-Boney K."/>
            <person name="Hale W."/>
            <person name="Jakkamsetti A."/>
            <person name="Pham P."/>
            <person name="Ruth R."/>
            <person name="San Lucas F."/>
            <person name="Warren J."/>
            <person name="Zhang J."/>
            <person name="Zhao Z."/>
            <person name="Zhou C."/>
            <person name="Zhu D."/>
            <person name="Lee S."/>
            <person name="Bess C."/>
            <person name="Blankenburg K."/>
            <person name="Forbes L."/>
            <person name="Fu Q."/>
            <person name="Gubbala S."/>
            <person name="Hirani K."/>
            <person name="Jayaseelan J.C."/>
            <person name="Lara F."/>
            <person name="Munidasa M."/>
            <person name="Palculict T."/>
            <person name="Patil S."/>
            <person name="Pu L.-L."/>
            <person name="Saada N."/>
            <person name="Tang L."/>
            <person name="Weissenberger G."/>
            <person name="Zhu Y."/>
            <person name="Hemphill L."/>
            <person name="Shang Y."/>
            <person name="Youmans B."/>
            <person name="Ayvaz T."/>
            <person name="Ross M."/>
            <person name="Santibanez J."/>
            <person name="Aqrawi P."/>
            <person name="Gross S."/>
            <person name="Joshi V."/>
            <person name="Fowler G."/>
            <person name="Nazareth L."/>
            <person name="Reid J."/>
            <person name="Worley K."/>
            <person name="Petrosino J."/>
            <person name="Highlander S."/>
            <person name="Gibbs R."/>
        </authorList>
    </citation>
    <scope>NUCLEOTIDE SEQUENCE [LARGE SCALE GENOMIC DNA]</scope>
    <source>
        <strain evidence="8 9">ATCC 49175</strain>
    </source>
</reference>
<feature type="coiled-coil region" evidence="7">
    <location>
        <begin position="267"/>
        <end position="331"/>
    </location>
</feature>
<dbReference type="Pfam" id="PF02388">
    <property type="entry name" value="FemAB"/>
    <property type="match status" value="1"/>
</dbReference>
<dbReference type="InterPro" id="IPR003447">
    <property type="entry name" value="FEMABX"/>
</dbReference>
<keyword evidence="9" id="KW-1185">Reference proteome</keyword>
<evidence type="ECO:0000256" key="7">
    <source>
        <dbReference type="SAM" id="Coils"/>
    </source>
</evidence>
<keyword evidence="5" id="KW-0012">Acyltransferase</keyword>
<dbReference type="GO" id="GO:0009252">
    <property type="term" value="P:peptidoglycan biosynthetic process"/>
    <property type="evidence" value="ECO:0007669"/>
    <property type="project" value="UniProtKB-KW"/>
</dbReference>
<dbReference type="Proteomes" id="UP000005926">
    <property type="component" value="Unassembled WGS sequence"/>
</dbReference>
<dbReference type="GO" id="GO:0016755">
    <property type="term" value="F:aminoacyltransferase activity"/>
    <property type="evidence" value="ECO:0007669"/>
    <property type="project" value="InterPro"/>
</dbReference>
<evidence type="ECO:0000256" key="2">
    <source>
        <dbReference type="ARBA" id="ARBA00022679"/>
    </source>
</evidence>
<evidence type="ECO:0000313" key="9">
    <source>
        <dbReference type="Proteomes" id="UP000005926"/>
    </source>
</evidence>
<dbReference type="InterPro" id="IPR050644">
    <property type="entry name" value="PG_Glycine_Bridge_Synth"/>
</dbReference>
<dbReference type="PANTHER" id="PTHR36174">
    <property type="entry name" value="LIPID II:GLYCINE GLYCYLTRANSFERASE"/>
    <property type="match status" value="1"/>
</dbReference>
<evidence type="ECO:0000256" key="3">
    <source>
        <dbReference type="ARBA" id="ARBA00022960"/>
    </source>
</evidence>
<dbReference type="PANTHER" id="PTHR36174:SF1">
    <property type="entry name" value="LIPID II:GLYCINE GLYCYLTRANSFERASE"/>
    <property type="match status" value="1"/>
</dbReference>
<name>C8NI47_9LACT</name>
<dbReference type="HOGENOM" id="CLU_048411_0_1_9"/>
<keyword evidence="4" id="KW-0573">Peptidoglycan synthesis</keyword>
<dbReference type="AlphaFoldDB" id="C8NI47"/>
<evidence type="ECO:0000256" key="1">
    <source>
        <dbReference type="ARBA" id="ARBA00009943"/>
    </source>
</evidence>
<sequence>MTYFAESVILIRKHDKKESAHMYIKEMSNALEEYHSFMETQANRTVFQTPEWGEVKADGSWTKDVLLVMTDAHEPVAAAMILYRKLPGVNKYLAYAPRGIVTDYTNAEQLKSVFATLKVYLKDKNAFGLKIDPELQWREWTNKFEMVEGGFNNEEFRNNILASGFVERPMDLGFDGIQPRLTMILSLKDEGKGIVETFNKKERYKVNVAKKQGVVCYKGTLEDMPIYDELNKITAERDKYVARSIEYLTTMYQHLHPKGMVDLYFAKVDYNVQLSFATNRLETAQKEFDKLTGQLGTLNNPKRIENVQKQIDSLKVNIEKYEKEIDRVKGDLEQYPEGKVVSGAFVVTYLDKAYYLYGANITDDGGLNANKALVSWIMQTLYDEKGIRSFDFFGVSEDQEHHGGINGFKQSFDPELVEYIGEFDMPISKFWFEVFHTWAPKAVSLKNKLLVRRKK</sequence>
<organism evidence="8 9">
    <name type="scientific">Granulicatella adiacens ATCC 49175</name>
    <dbReference type="NCBI Taxonomy" id="638301"/>
    <lineage>
        <taxon>Bacteria</taxon>
        <taxon>Bacillati</taxon>
        <taxon>Bacillota</taxon>
        <taxon>Bacilli</taxon>
        <taxon>Lactobacillales</taxon>
        <taxon>Carnobacteriaceae</taxon>
        <taxon>Granulicatella</taxon>
    </lineage>
</organism>
<evidence type="ECO:0000256" key="6">
    <source>
        <dbReference type="ARBA" id="ARBA00023316"/>
    </source>
</evidence>
<dbReference type="GO" id="GO:0071555">
    <property type="term" value="P:cell wall organization"/>
    <property type="evidence" value="ECO:0007669"/>
    <property type="project" value="UniProtKB-KW"/>
</dbReference>
<accession>C8NI47</accession>
<evidence type="ECO:0000256" key="4">
    <source>
        <dbReference type="ARBA" id="ARBA00022984"/>
    </source>
</evidence>
<protein>
    <submittedName>
        <fullName evidence="8">FemAB family protein</fullName>
    </submittedName>
</protein>
<dbReference type="PROSITE" id="PS51191">
    <property type="entry name" value="FEMABX"/>
    <property type="match status" value="1"/>
</dbReference>
<keyword evidence="7" id="KW-0175">Coiled coil</keyword>
<dbReference type="Gene3D" id="3.40.630.30">
    <property type="match status" value="2"/>
</dbReference>
<comment type="caution">
    <text evidence="8">The sequence shown here is derived from an EMBL/GenBank/DDBJ whole genome shotgun (WGS) entry which is preliminary data.</text>
</comment>
<dbReference type="InterPro" id="IPR016181">
    <property type="entry name" value="Acyl_CoA_acyltransferase"/>
</dbReference>
<keyword evidence="2" id="KW-0808">Transferase</keyword>